<evidence type="ECO:0000313" key="2">
    <source>
        <dbReference type="EMBL" id="KAF3594771.1"/>
    </source>
</evidence>
<comment type="caution">
    <text evidence="2">The sequence shown here is derived from an EMBL/GenBank/DDBJ whole genome shotgun (WGS) entry which is preliminary data.</text>
</comment>
<protein>
    <submittedName>
        <fullName evidence="2">Uncharacterized protein</fullName>
    </submittedName>
</protein>
<name>A0ABQ7EE51_BRACR</name>
<proteinExistence type="predicted"/>
<feature type="region of interest" description="Disordered" evidence="1">
    <location>
        <begin position="33"/>
        <end position="57"/>
    </location>
</feature>
<dbReference type="Proteomes" id="UP000266723">
    <property type="component" value="Unassembled WGS sequence"/>
</dbReference>
<evidence type="ECO:0000313" key="3">
    <source>
        <dbReference type="Proteomes" id="UP000266723"/>
    </source>
</evidence>
<dbReference type="EMBL" id="QGKV02000299">
    <property type="protein sequence ID" value="KAF3594771.1"/>
    <property type="molecule type" value="Genomic_DNA"/>
</dbReference>
<organism evidence="2 3">
    <name type="scientific">Brassica cretica</name>
    <name type="common">Mustard</name>
    <dbReference type="NCBI Taxonomy" id="69181"/>
    <lineage>
        <taxon>Eukaryota</taxon>
        <taxon>Viridiplantae</taxon>
        <taxon>Streptophyta</taxon>
        <taxon>Embryophyta</taxon>
        <taxon>Tracheophyta</taxon>
        <taxon>Spermatophyta</taxon>
        <taxon>Magnoliopsida</taxon>
        <taxon>eudicotyledons</taxon>
        <taxon>Gunneridae</taxon>
        <taxon>Pentapetalae</taxon>
        <taxon>rosids</taxon>
        <taxon>malvids</taxon>
        <taxon>Brassicales</taxon>
        <taxon>Brassicaceae</taxon>
        <taxon>Brassiceae</taxon>
        <taxon>Brassica</taxon>
    </lineage>
</organism>
<accession>A0ABQ7EE51</accession>
<sequence>MIGVGMHIWKFGTKIKTARLDATTTRLTGVEYDRDAEELSSGAAGRSTSSTTTTTEA</sequence>
<reference evidence="2 3" key="1">
    <citation type="journal article" date="2020" name="BMC Genomics">
        <title>Intraspecific diversification of the crop wild relative Brassica cretica Lam. using demographic model selection.</title>
        <authorList>
            <person name="Kioukis A."/>
            <person name="Michalopoulou V.A."/>
            <person name="Briers L."/>
            <person name="Pirintsos S."/>
            <person name="Studholme D.J."/>
            <person name="Pavlidis P."/>
            <person name="Sarris P.F."/>
        </authorList>
    </citation>
    <scope>NUCLEOTIDE SEQUENCE [LARGE SCALE GENOMIC DNA]</scope>
    <source>
        <strain evidence="3">cv. PFS-1207/04</strain>
    </source>
</reference>
<evidence type="ECO:0000256" key="1">
    <source>
        <dbReference type="SAM" id="MobiDB-lite"/>
    </source>
</evidence>
<keyword evidence="3" id="KW-1185">Reference proteome</keyword>
<feature type="compositionally biased region" description="Low complexity" evidence="1">
    <location>
        <begin position="47"/>
        <end position="57"/>
    </location>
</feature>
<gene>
    <name evidence="2" type="ORF">DY000_02024942</name>
</gene>